<evidence type="ECO:0000313" key="2">
    <source>
        <dbReference type="EMBL" id="JAH24163.1"/>
    </source>
</evidence>
<name>A0A0E9R735_ANGAN</name>
<evidence type="ECO:0000256" key="1">
    <source>
        <dbReference type="SAM" id="Phobius"/>
    </source>
</evidence>
<dbReference type="EMBL" id="GBXM01080848">
    <property type="protein sequence ID" value="JAH27729.1"/>
    <property type="molecule type" value="Transcribed_RNA"/>
</dbReference>
<reference evidence="2" key="1">
    <citation type="submission" date="2014-11" db="EMBL/GenBank/DDBJ databases">
        <authorList>
            <person name="Amaro Gonzalez C."/>
        </authorList>
    </citation>
    <scope>NUCLEOTIDE SEQUENCE</scope>
</reference>
<keyword evidence="1" id="KW-1133">Transmembrane helix</keyword>
<keyword evidence="1" id="KW-0472">Membrane</keyword>
<dbReference type="EMBL" id="GBXM01076156">
    <property type="protein sequence ID" value="JAH32421.1"/>
    <property type="molecule type" value="Transcribed_RNA"/>
</dbReference>
<sequence>MPLNAKREGNFYYLLLLVIFQTGSAGHWGNFQFNCLNEDLFIKFSL</sequence>
<feature type="transmembrane region" description="Helical" evidence="1">
    <location>
        <begin position="12"/>
        <end position="31"/>
    </location>
</feature>
<proteinExistence type="predicted"/>
<dbReference type="AlphaFoldDB" id="A0A0E9R735"/>
<reference evidence="2" key="2">
    <citation type="journal article" date="2015" name="Fish Shellfish Immunol.">
        <title>Early steps in the European eel (Anguilla anguilla)-Vibrio vulnificus interaction in the gills: Role of the RtxA13 toxin.</title>
        <authorList>
            <person name="Callol A."/>
            <person name="Pajuelo D."/>
            <person name="Ebbesson L."/>
            <person name="Teles M."/>
            <person name="MacKenzie S."/>
            <person name="Amaro C."/>
        </authorList>
    </citation>
    <scope>NUCLEOTIDE SEQUENCE</scope>
</reference>
<organism evidence="2">
    <name type="scientific">Anguilla anguilla</name>
    <name type="common">European freshwater eel</name>
    <name type="synonym">Muraena anguilla</name>
    <dbReference type="NCBI Taxonomy" id="7936"/>
    <lineage>
        <taxon>Eukaryota</taxon>
        <taxon>Metazoa</taxon>
        <taxon>Chordata</taxon>
        <taxon>Craniata</taxon>
        <taxon>Vertebrata</taxon>
        <taxon>Euteleostomi</taxon>
        <taxon>Actinopterygii</taxon>
        <taxon>Neopterygii</taxon>
        <taxon>Teleostei</taxon>
        <taxon>Anguilliformes</taxon>
        <taxon>Anguillidae</taxon>
        <taxon>Anguilla</taxon>
    </lineage>
</organism>
<dbReference type="EMBL" id="GBXM01076024">
    <property type="protein sequence ID" value="JAH32553.1"/>
    <property type="molecule type" value="Transcribed_RNA"/>
</dbReference>
<dbReference type="EMBL" id="GBXM01084414">
    <property type="protein sequence ID" value="JAH24163.1"/>
    <property type="molecule type" value="Transcribed_RNA"/>
</dbReference>
<accession>A0A0E9R735</accession>
<keyword evidence="1" id="KW-0812">Transmembrane</keyword>
<protein>
    <submittedName>
        <fullName evidence="2">Uncharacterized protein</fullName>
    </submittedName>
</protein>